<gene>
    <name evidence="2" type="ORF">L9F63_025580</name>
</gene>
<dbReference type="Proteomes" id="UP001233999">
    <property type="component" value="Unassembled WGS sequence"/>
</dbReference>
<accession>A0AAD7Z9Y4</accession>
<comment type="caution">
    <text evidence="2">The sequence shown here is derived from an EMBL/GenBank/DDBJ whole genome shotgun (WGS) entry which is preliminary data.</text>
</comment>
<name>A0AAD7Z9Y4_DIPPU</name>
<feature type="compositionally biased region" description="Polar residues" evidence="1">
    <location>
        <begin position="22"/>
        <end position="44"/>
    </location>
</feature>
<dbReference type="AlphaFoldDB" id="A0AAD7Z9Y4"/>
<feature type="region of interest" description="Disordered" evidence="1">
    <location>
        <begin position="22"/>
        <end position="126"/>
    </location>
</feature>
<evidence type="ECO:0000313" key="2">
    <source>
        <dbReference type="EMBL" id="KAJ9576525.1"/>
    </source>
</evidence>
<feature type="compositionally biased region" description="Polar residues" evidence="1">
    <location>
        <begin position="64"/>
        <end position="77"/>
    </location>
</feature>
<dbReference type="EMBL" id="JASPKZ010009748">
    <property type="protein sequence ID" value="KAJ9576525.1"/>
    <property type="molecule type" value="Genomic_DNA"/>
</dbReference>
<sequence>VFSTSPQSTAQFTTTVKSIMARNTPTRTSVRATNCTNPLAQSLGSGKHKVAPAPPQLPDDARASTPTIPDNNNQPKNGVSWPAGSIPRRVKKLSWDDESCQQKKLEMDPDVSVTPLPVQEEQSDQMNLTVYF</sequence>
<proteinExistence type="predicted"/>
<reference evidence="2" key="1">
    <citation type="journal article" date="2023" name="IScience">
        <title>Live-bearing cockroach genome reveals convergent evolutionary mechanisms linked to viviparity in insects and beyond.</title>
        <authorList>
            <person name="Fouks B."/>
            <person name="Harrison M.C."/>
            <person name="Mikhailova A.A."/>
            <person name="Marchal E."/>
            <person name="English S."/>
            <person name="Carruthers M."/>
            <person name="Jennings E.C."/>
            <person name="Chiamaka E.L."/>
            <person name="Frigard R.A."/>
            <person name="Pippel M."/>
            <person name="Attardo G.M."/>
            <person name="Benoit J.B."/>
            <person name="Bornberg-Bauer E."/>
            <person name="Tobe S.S."/>
        </authorList>
    </citation>
    <scope>NUCLEOTIDE SEQUENCE</scope>
    <source>
        <strain evidence="2">Stay&amp;Tobe</strain>
    </source>
</reference>
<evidence type="ECO:0000256" key="1">
    <source>
        <dbReference type="SAM" id="MobiDB-lite"/>
    </source>
</evidence>
<organism evidence="2 3">
    <name type="scientific">Diploptera punctata</name>
    <name type="common">Pacific beetle cockroach</name>
    <dbReference type="NCBI Taxonomy" id="6984"/>
    <lineage>
        <taxon>Eukaryota</taxon>
        <taxon>Metazoa</taxon>
        <taxon>Ecdysozoa</taxon>
        <taxon>Arthropoda</taxon>
        <taxon>Hexapoda</taxon>
        <taxon>Insecta</taxon>
        <taxon>Pterygota</taxon>
        <taxon>Neoptera</taxon>
        <taxon>Polyneoptera</taxon>
        <taxon>Dictyoptera</taxon>
        <taxon>Blattodea</taxon>
        <taxon>Blaberoidea</taxon>
        <taxon>Blaberidae</taxon>
        <taxon>Diplopterinae</taxon>
        <taxon>Diploptera</taxon>
    </lineage>
</organism>
<protein>
    <submittedName>
        <fullName evidence="2">Uncharacterized protein</fullName>
    </submittedName>
</protein>
<evidence type="ECO:0000313" key="3">
    <source>
        <dbReference type="Proteomes" id="UP001233999"/>
    </source>
</evidence>
<keyword evidence="3" id="KW-1185">Reference proteome</keyword>
<reference evidence="2" key="2">
    <citation type="submission" date="2023-05" db="EMBL/GenBank/DDBJ databases">
        <authorList>
            <person name="Fouks B."/>
        </authorList>
    </citation>
    <scope>NUCLEOTIDE SEQUENCE</scope>
    <source>
        <strain evidence="2">Stay&amp;Tobe</strain>
        <tissue evidence="2">Testes</tissue>
    </source>
</reference>
<feature type="non-terminal residue" evidence="2">
    <location>
        <position position="132"/>
    </location>
</feature>